<proteinExistence type="predicted"/>
<feature type="compositionally biased region" description="Polar residues" evidence="1">
    <location>
        <begin position="26"/>
        <end position="36"/>
    </location>
</feature>
<feature type="region of interest" description="Disordered" evidence="1">
    <location>
        <begin position="152"/>
        <end position="206"/>
    </location>
</feature>
<gene>
    <name evidence="2" type="ORF">PR048_011417</name>
</gene>
<feature type="region of interest" description="Disordered" evidence="1">
    <location>
        <begin position="1"/>
        <end position="88"/>
    </location>
</feature>
<organism evidence="2 3">
    <name type="scientific">Dryococelus australis</name>
    <dbReference type="NCBI Taxonomy" id="614101"/>
    <lineage>
        <taxon>Eukaryota</taxon>
        <taxon>Metazoa</taxon>
        <taxon>Ecdysozoa</taxon>
        <taxon>Arthropoda</taxon>
        <taxon>Hexapoda</taxon>
        <taxon>Insecta</taxon>
        <taxon>Pterygota</taxon>
        <taxon>Neoptera</taxon>
        <taxon>Polyneoptera</taxon>
        <taxon>Phasmatodea</taxon>
        <taxon>Verophasmatodea</taxon>
        <taxon>Anareolatae</taxon>
        <taxon>Phasmatidae</taxon>
        <taxon>Eurycanthinae</taxon>
        <taxon>Dryococelus</taxon>
    </lineage>
</organism>
<protein>
    <submittedName>
        <fullName evidence="2">Uncharacterized protein</fullName>
    </submittedName>
</protein>
<evidence type="ECO:0000313" key="2">
    <source>
        <dbReference type="EMBL" id="KAJ8885221.1"/>
    </source>
</evidence>
<sequence length="267" mass="29412">MLKPSFGPQEEARASERVALKEYQGRGSQADHSNCSRADFSSRADYSRGNGVPKKPKSSQRKLSQQQVSQQQSTSRTTATPKHPPLGNLVVLTKGVQQATEQSGSDPQGLVRTGSVAAKGSIQAGRVRTGANIPVSDLIPGDTPSVGLVPLHSEGPWDEALPGKRGKNRNHEERRKKIDNKKTPQLTSEEKSSRKQDRIEEHQINPAETFRHHSKCCEQRKKCVKCARNHHSNLCPRNIDTSIPIKCENCEESHSAGDRNVGYGKKK</sequence>
<dbReference type="EMBL" id="JARBHB010000004">
    <property type="protein sequence ID" value="KAJ8885221.1"/>
    <property type="molecule type" value="Genomic_DNA"/>
</dbReference>
<evidence type="ECO:0000313" key="3">
    <source>
        <dbReference type="Proteomes" id="UP001159363"/>
    </source>
</evidence>
<reference evidence="2 3" key="1">
    <citation type="submission" date="2023-02" db="EMBL/GenBank/DDBJ databases">
        <title>LHISI_Scaffold_Assembly.</title>
        <authorList>
            <person name="Stuart O.P."/>
            <person name="Cleave R."/>
            <person name="Magrath M.J.L."/>
            <person name="Mikheyev A.S."/>
        </authorList>
    </citation>
    <scope>NUCLEOTIDE SEQUENCE [LARGE SCALE GENOMIC DNA]</scope>
    <source>
        <strain evidence="2">Daus_M_001</strain>
        <tissue evidence="2">Leg muscle</tissue>
    </source>
</reference>
<feature type="compositionally biased region" description="Polar residues" evidence="1">
    <location>
        <begin position="95"/>
        <end position="106"/>
    </location>
</feature>
<feature type="region of interest" description="Disordered" evidence="1">
    <location>
        <begin position="95"/>
        <end position="114"/>
    </location>
</feature>
<name>A0ABQ9HLI5_9NEOP</name>
<feature type="compositionally biased region" description="Low complexity" evidence="1">
    <location>
        <begin position="61"/>
        <end position="75"/>
    </location>
</feature>
<accession>A0ABQ9HLI5</accession>
<dbReference type="Proteomes" id="UP001159363">
    <property type="component" value="Chromosome X"/>
</dbReference>
<evidence type="ECO:0000256" key="1">
    <source>
        <dbReference type="SAM" id="MobiDB-lite"/>
    </source>
</evidence>
<keyword evidence="3" id="KW-1185">Reference proteome</keyword>
<feature type="compositionally biased region" description="Basic and acidic residues" evidence="1">
    <location>
        <begin position="10"/>
        <end position="24"/>
    </location>
</feature>
<comment type="caution">
    <text evidence="2">The sequence shown here is derived from an EMBL/GenBank/DDBJ whole genome shotgun (WGS) entry which is preliminary data.</text>
</comment>
<feature type="compositionally biased region" description="Basic and acidic residues" evidence="1">
    <location>
        <begin position="169"/>
        <end position="206"/>
    </location>
</feature>